<protein>
    <submittedName>
        <fullName evidence="1">Uncharacterized protein</fullName>
    </submittedName>
</protein>
<dbReference type="AlphaFoldDB" id="A0AA94M0X2"/>
<reference evidence="1 2" key="1">
    <citation type="submission" date="2018-06" db="EMBL/GenBank/DDBJ databases">
        <authorList>
            <consortium name="Pathogen Informatics"/>
            <person name="Doyle S."/>
        </authorList>
    </citation>
    <scope>NUCLEOTIDE SEQUENCE [LARGE SCALE GENOMIC DNA]</scope>
    <source>
        <strain evidence="1 2">NCTC13773</strain>
    </source>
</reference>
<dbReference type="EMBL" id="LS483409">
    <property type="protein sequence ID" value="SQG78611.1"/>
    <property type="molecule type" value="Genomic_DNA"/>
</dbReference>
<name>A0AA94M0X2_9STRE</name>
<evidence type="ECO:0000313" key="2">
    <source>
        <dbReference type="Proteomes" id="UP000249013"/>
    </source>
</evidence>
<evidence type="ECO:0000313" key="1">
    <source>
        <dbReference type="EMBL" id="SQG78611.1"/>
    </source>
</evidence>
<accession>A0AA94M0X2</accession>
<gene>
    <name evidence="1" type="ORF">NCTC13773_00377</name>
</gene>
<proteinExistence type="predicted"/>
<sequence length="1156" mass="136582">MSFLCDYEITTLASAIYSITSWFPNRRFLGIVDKLNRDFINNESKILGKIKIDSYGKLLDFYKKVIENYIPEYPKENFPIDTGSVSFYSNNRFHKVFIGNGNEDTYETLFITESLVHDFEQFKEIWYEILKYEDLIISSLKSFKSEFTQEEFECPSEKYYNFMSQNYNIFYNDKLAQYFKTFKSSNSELYSLFTPINNFPIFLPVIKDCFIERMEREIEESKFENSVWLSFWRRLNCNFPKFFEQEGNSFYNLRLTCKETGEKIDLENTLAFLIEDKLVILESSENKISEHLKKGIIDNIYQIAGLCQDGEVRGFEFKSPSNITFVGVDTKNISSNIDKSFLFKKFDEYVLNASALIGIINSANAIKEIVDFFIDINNNRDRLVSFSNGDAQFRMWQSADHTVNEGAVDLTLLFTSYETVRYNMELFDSIADNYPFEVGEYFYNLYSWKIVDKEQTCLSLISKVYLGSIDIFSDGHKKIIYHELHFILEDIDIKDYEQVKSFDEIVLNALSRNKELILSSCEKDIIEINLVSKSVLDKNVNSWYLIQETKYFNKIVFNQNSNHQIALIAPKWDRIFADNLSKITLEFENTILINLLEGFLFRERSLFFEKIKQTDNEKRTSNIFEVKVRYFIQPLLEFSVPKISSFKNVRKSISKIIKELDLKPGLYREEDVVGIVRAFRNKIRKDLVSIMSLYNQDNLNIKLQNILSSIIFYIDIHHKRLTTFSDNGNLQTDKLNKFREQTIDLREEARIYKPILEYLIEENLITKRKAHPSIPSDDIVDKLVAYGKYILDFQVLSDANYYGASNWFQLEIKDNYVVDISETDKYLQFAKQMKEVKYKYGEYMNRNKDIDRSKLAKIKDAFFQDTKIDFDSFVYFLSMFSSNGNILELKQQKILTVQGNVVEGKIEDLAKYFVGNSNYSIEIFYSILQFLTLEKDKVAFHGEIPIWEKKKRVNKFSAKPIVVSYENIIFSPVILDRLEKDWVEGLMNFILPYDTGMQNTLNIMNTWKKFYEQQIVQDLKDLFKDDRYITYIDQELYKLDTKGNHPRDLGDYDLIVIDNYLKEILLFEVKYMRLSQTMKDSMGDQKDYFFGKKAKGLKFKRRVEYFEKSLDVICNNINLDGKYTLKSYFLTNKIIKSSFVEFPFEIISFNEFKDNI</sequence>
<organism evidence="1 2">
    <name type="scientific">Streptococcus gallolyticus</name>
    <dbReference type="NCBI Taxonomy" id="315405"/>
    <lineage>
        <taxon>Bacteria</taxon>
        <taxon>Bacillati</taxon>
        <taxon>Bacillota</taxon>
        <taxon>Bacilli</taxon>
        <taxon>Lactobacillales</taxon>
        <taxon>Streptococcaceae</taxon>
        <taxon>Streptococcus</taxon>
    </lineage>
</organism>
<dbReference type="Proteomes" id="UP000249013">
    <property type="component" value="Chromosome 1"/>
</dbReference>